<dbReference type="Proteomes" id="UP001597182">
    <property type="component" value="Unassembled WGS sequence"/>
</dbReference>
<keyword evidence="2 6" id="KW-0812">Transmembrane</keyword>
<feature type="transmembrane region" description="Helical" evidence="6">
    <location>
        <begin position="381"/>
        <end position="403"/>
    </location>
</feature>
<feature type="domain" description="Major facilitator superfamily (MFS) profile" evidence="7">
    <location>
        <begin position="41"/>
        <end position="481"/>
    </location>
</feature>
<evidence type="ECO:0000313" key="8">
    <source>
        <dbReference type="EMBL" id="MFD1237896.1"/>
    </source>
</evidence>
<feature type="transmembrane region" description="Helical" evidence="6">
    <location>
        <begin position="320"/>
        <end position="340"/>
    </location>
</feature>
<dbReference type="PROSITE" id="PS50850">
    <property type="entry name" value="MFS"/>
    <property type="match status" value="1"/>
</dbReference>
<dbReference type="InterPro" id="IPR020846">
    <property type="entry name" value="MFS_dom"/>
</dbReference>
<feature type="region of interest" description="Disordered" evidence="5">
    <location>
        <begin position="1"/>
        <end position="31"/>
    </location>
</feature>
<dbReference type="PANTHER" id="PTHR23501">
    <property type="entry name" value="MAJOR FACILITATOR SUPERFAMILY"/>
    <property type="match status" value="1"/>
</dbReference>
<feature type="transmembrane region" description="Helical" evidence="6">
    <location>
        <begin position="163"/>
        <end position="186"/>
    </location>
</feature>
<sequence>MSSATDDPTSSRPAPPASPPDGSAGKAAVRPELFGPGRRATTVGIVLLISMIAFEAMGVGTAMPAVVADLGSVSSYAWPFVAFTAASVVGTVLGGRWCDVRGPRGTLVTAPLLFGAGLLVAGTAGTLAQLLVARVLQGLGAGAVAVAVYVLIALVYSERARPAVFALMSSAWVLPALVGPPVAGVVTEQLSWHWVFLGIVPFVVVAVVLVLPAVRDLPAGSAEAPATRRGIVAAALAAAAAVAALSWAGQHPTGWAALVVAVVALALLVPSLRRLLPRGTVRARRGIAAVVACRGLLSGAFFTVNAYLPLMLTSTHGWSLSMAGVPLIVGALGWSSAAAWQGRHPDLSRPVLLRVGFACVAVGIAGLLLVAPAWGLPWLALPFWIVAGVGMGLGFSSLSFLLLARSADSGAGAVGFDSAAAQLTDQLSQAALVGVGGALLATTGSPATALPVLVAGLVVLAVTGTGIAGRTAGPARAATGR</sequence>
<feature type="transmembrane region" description="Helical" evidence="6">
    <location>
        <begin position="192"/>
        <end position="211"/>
    </location>
</feature>
<protein>
    <submittedName>
        <fullName evidence="8">MFS transporter</fullName>
    </submittedName>
</protein>
<accession>A0ABW3VUA3</accession>
<dbReference type="PRINTS" id="PR01036">
    <property type="entry name" value="TCRTETB"/>
</dbReference>
<evidence type="ECO:0000256" key="2">
    <source>
        <dbReference type="ARBA" id="ARBA00022692"/>
    </source>
</evidence>
<dbReference type="Gene3D" id="1.20.1250.20">
    <property type="entry name" value="MFS general substrate transporter like domains"/>
    <property type="match status" value="2"/>
</dbReference>
<dbReference type="RefSeq" id="WP_346090930.1">
    <property type="nucleotide sequence ID" value="NZ_BAABKS010000016.1"/>
</dbReference>
<keyword evidence="9" id="KW-1185">Reference proteome</keyword>
<feature type="transmembrane region" description="Helical" evidence="6">
    <location>
        <begin position="138"/>
        <end position="156"/>
    </location>
</feature>
<feature type="transmembrane region" description="Helical" evidence="6">
    <location>
        <begin position="352"/>
        <end position="375"/>
    </location>
</feature>
<evidence type="ECO:0000256" key="6">
    <source>
        <dbReference type="SAM" id="Phobius"/>
    </source>
</evidence>
<evidence type="ECO:0000259" key="7">
    <source>
        <dbReference type="PROSITE" id="PS50850"/>
    </source>
</evidence>
<dbReference type="EMBL" id="JBHTMB010000311">
    <property type="protein sequence ID" value="MFD1237896.1"/>
    <property type="molecule type" value="Genomic_DNA"/>
</dbReference>
<evidence type="ECO:0000256" key="5">
    <source>
        <dbReference type="SAM" id="MobiDB-lite"/>
    </source>
</evidence>
<organism evidence="8 9">
    <name type="scientific">Pseudonocardia benzenivorans</name>
    <dbReference type="NCBI Taxonomy" id="228005"/>
    <lineage>
        <taxon>Bacteria</taxon>
        <taxon>Bacillati</taxon>
        <taxon>Actinomycetota</taxon>
        <taxon>Actinomycetes</taxon>
        <taxon>Pseudonocardiales</taxon>
        <taxon>Pseudonocardiaceae</taxon>
        <taxon>Pseudonocardia</taxon>
    </lineage>
</organism>
<feature type="transmembrane region" description="Helical" evidence="6">
    <location>
        <begin position="40"/>
        <end position="64"/>
    </location>
</feature>
<evidence type="ECO:0000256" key="4">
    <source>
        <dbReference type="ARBA" id="ARBA00023136"/>
    </source>
</evidence>
<gene>
    <name evidence="8" type="ORF">ACFQ34_31815</name>
</gene>
<feature type="transmembrane region" description="Helical" evidence="6">
    <location>
        <begin position="231"/>
        <end position="249"/>
    </location>
</feature>
<dbReference type="SUPFAM" id="SSF103473">
    <property type="entry name" value="MFS general substrate transporter"/>
    <property type="match status" value="1"/>
</dbReference>
<comment type="caution">
    <text evidence="8">The sequence shown here is derived from an EMBL/GenBank/DDBJ whole genome shotgun (WGS) entry which is preliminary data.</text>
</comment>
<feature type="transmembrane region" description="Helical" evidence="6">
    <location>
        <begin position="255"/>
        <end position="275"/>
    </location>
</feature>
<feature type="transmembrane region" description="Helical" evidence="6">
    <location>
        <begin position="107"/>
        <end position="132"/>
    </location>
</feature>
<dbReference type="InterPro" id="IPR036259">
    <property type="entry name" value="MFS_trans_sf"/>
</dbReference>
<dbReference type="InterPro" id="IPR011701">
    <property type="entry name" value="MFS"/>
</dbReference>
<keyword evidence="4 6" id="KW-0472">Membrane</keyword>
<feature type="transmembrane region" description="Helical" evidence="6">
    <location>
        <begin position="287"/>
        <end position="308"/>
    </location>
</feature>
<dbReference type="Pfam" id="PF07690">
    <property type="entry name" value="MFS_1"/>
    <property type="match status" value="1"/>
</dbReference>
<dbReference type="PANTHER" id="PTHR23501:SF154">
    <property type="entry name" value="MULTIDRUG-EFFLUX TRANSPORTER RV1634-RELATED"/>
    <property type="match status" value="1"/>
</dbReference>
<proteinExistence type="predicted"/>
<evidence type="ECO:0000313" key="9">
    <source>
        <dbReference type="Proteomes" id="UP001597182"/>
    </source>
</evidence>
<comment type="subcellular location">
    <subcellularLocation>
        <location evidence="1">Cell membrane</location>
        <topology evidence="1">Multi-pass membrane protein</topology>
    </subcellularLocation>
</comment>
<name>A0ABW3VUA3_9PSEU</name>
<keyword evidence="3 6" id="KW-1133">Transmembrane helix</keyword>
<feature type="compositionally biased region" description="Low complexity" evidence="5">
    <location>
        <begin position="1"/>
        <end position="12"/>
    </location>
</feature>
<evidence type="ECO:0000256" key="1">
    <source>
        <dbReference type="ARBA" id="ARBA00004651"/>
    </source>
</evidence>
<reference evidence="9" key="1">
    <citation type="journal article" date="2019" name="Int. J. Syst. Evol. Microbiol.">
        <title>The Global Catalogue of Microorganisms (GCM) 10K type strain sequencing project: providing services to taxonomists for standard genome sequencing and annotation.</title>
        <authorList>
            <consortium name="The Broad Institute Genomics Platform"/>
            <consortium name="The Broad Institute Genome Sequencing Center for Infectious Disease"/>
            <person name="Wu L."/>
            <person name="Ma J."/>
        </authorList>
    </citation>
    <scope>NUCLEOTIDE SEQUENCE [LARGE SCALE GENOMIC DNA]</scope>
    <source>
        <strain evidence="9">CCUG 49018</strain>
    </source>
</reference>
<evidence type="ECO:0000256" key="3">
    <source>
        <dbReference type="ARBA" id="ARBA00022989"/>
    </source>
</evidence>
<feature type="transmembrane region" description="Helical" evidence="6">
    <location>
        <begin position="76"/>
        <end position="95"/>
    </location>
</feature>